<protein>
    <submittedName>
        <fullName evidence="3">NAD(P)-dependent dehydrogenase, short-chain alcohol dehydrogenase family</fullName>
    </submittedName>
</protein>
<accession>A0A1H3TFS9</accession>
<keyword evidence="4" id="KW-1185">Reference proteome</keyword>
<organism evidence="3 4">
    <name type="scientific">Herbiconiux ginsengi</name>
    <dbReference type="NCBI Taxonomy" id="381665"/>
    <lineage>
        <taxon>Bacteria</taxon>
        <taxon>Bacillati</taxon>
        <taxon>Actinomycetota</taxon>
        <taxon>Actinomycetes</taxon>
        <taxon>Micrococcales</taxon>
        <taxon>Microbacteriaceae</taxon>
        <taxon>Herbiconiux</taxon>
    </lineage>
</organism>
<evidence type="ECO:0000313" key="3">
    <source>
        <dbReference type="EMBL" id="SDZ49104.1"/>
    </source>
</evidence>
<dbReference type="SUPFAM" id="SSF51735">
    <property type="entry name" value="NAD(P)-binding Rossmann-fold domains"/>
    <property type="match status" value="1"/>
</dbReference>
<evidence type="ECO:0000256" key="2">
    <source>
        <dbReference type="ARBA" id="ARBA00023002"/>
    </source>
</evidence>
<sequence length="275" mass="28550">MNRFEGKRIAVIGAAPGQIGGAIVARLAAEGARVYIGGRDVSRLQVTADLAGRDRIAGVAAVDLADADSTQAFVDGAAEALGGLDGFVNNAAMYGADDTDIVSVDLGLLDTLLEVNLRGQVFTARFAIPHLIAAGGGSIVMTSSIAGIKGEPTRVTYGIAKSGLFAVARHVSARWGKQGVRCNIVIPGRIVTGNIPEAEEPMLQPFLRRVASPRLGTPEDIASATAFLLSEDAGFINGTSILVDGGMTEAIMTAPLDDDDFYHRLPFSKSELGLG</sequence>
<dbReference type="OrthoDB" id="286404at2"/>
<dbReference type="InterPro" id="IPR020904">
    <property type="entry name" value="Sc_DH/Rdtase_CS"/>
</dbReference>
<dbReference type="PANTHER" id="PTHR24321:SF14">
    <property type="entry name" value="SHORT-CHAIN TYPE DEHYDROGENASE_REDUCTASE BLR2146-RELATED"/>
    <property type="match status" value="1"/>
</dbReference>
<dbReference type="PRINTS" id="PR00081">
    <property type="entry name" value="GDHRDH"/>
</dbReference>
<dbReference type="PROSITE" id="PS00061">
    <property type="entry name" value="ADH_SHORT"/>
    <property type="match status" value="1"/>
</dbReference>
<dbReference type="InterPro" id="IPR036291">
    <property type="entry name" value="NAD(P)-bd_dom_sf"/>
</dbReference>
<evidence type="ECO:0000256" key="1">
    <source>
        <dbReference type="ARBA" id="ARBA00006484"/>
    </source>
</evidence>
<dbReference type="Pfam" id="PF13561">
    <property type="entry name" value="adh_short_C2"/>
    <property type="match status" value="1"/>
</dbReference>
<dbReference type="AlphaFoldDB" id="A0A1H3TFS9"/>
<keyword evidence="2" id="KW-0560">Oxidoreductase</keyword>
<dbReference type="CDD" id="cd05233">
    <property type="entry name" value="SDR_c"/>
    <property type="match status" value="1"/>
</dbReference>
<dbReference type="RefSeq" id="WP_092557490.1">
    <property type="nucleotide sequence ID" value="NZ_FNPZ01000005.1"/>
</dbReference>
<gene>
    <name evidence="3" type="ORF">SAMN05216554_4188</name>
</gene>
<dbReference type="PANTHER" id="PTHR24321">
    <property type="entry name" value="DEHYDROGENASES, SHORT CHAIN"/>
    <property type="match status" value="1"/>
</dbReference>
<dbReference type="EMBL" id="FNPZ01000005">
    <property type="protein sequence ID" value="SDZ49104.1"/>
    <property type="molecule type" value="Genomic_DNA"/>
</dbReference>
<name>A0A1H3TFS9_9MICO</name>
<evidence type="ECO:0000313" key="4">
    <source>
        <dbReference type="Proteomes" id="UP000198891"/>
    </source>
</evidence>
<dbReference type="GO" id="GO:0016491">
    <property type="term" value="F:oxidoreductase activity"/>
    <property type="evidence" value="ECO:0007669"/>
    <property type="project" value="UniProtKB-KW"/>
</dbReference>
<comment type="similarity">
    <text evidence="1">Belongs to the short-chain dehydrogenases/reductases (SDR) family.</text>
</comment>
<dbReference type="InterPro" id="IPR002347">
    <property type="entry name" value="SDR_fam"/>
</dbReference>
<proteinExistence type="inferred from homology"/>
<dbReference type="FunFam" id="3.40.50.720:FF:000084">
    <property type="entry name" value="Short-chain dehydrogenase reductase"/>
    <property type="match status" value="1"/>
</dbReference>
<reference evidence="3 4" key="1">
    <citation type="submission" date="2016-10" db="EMBL/GenBank/DDBJ databases">
        <authorList>
            <person name="de Groot N.N."/>
        </authorList>
    </citation>
    <scope>NUCLEOTIDE SEQUENCE [LARGE SCALE GENOMIC DNA]</scope>
    <source>
        <strain evidence="3 4">CGMCC 4.3491</strain>
    </source>
</reference>
<dbReference type="Proteomes" id="UP000198891">
    <property type="component" value="Unassembled WGS sequence"/>
</dbReference>
<dbReference type="Gene3D" id="3.40.50.720">
    <property type="entry name" value="NAD(P)-binding Rossmann-like Domain"/>
    <property type="match status" value="1"/>
</dbReference>
<dbReference type="STRING" id="381665.SAMN05216554_4188"/>